<dbReference type="CTD" id="4283"/>
<protein>
    <recommendedName>
        <fullName evidence="6">C-X-C motif chemokine</fullName>
    </recommendedName>
</protein>
<dbReference type="Gene3D" id="2.40.50.40">
    <property type="match status" value="1"/>
</dbReference>
<evidence type="ECO:0000256" key="2">
    <source>
        <dbReference type="ARBA" id="ARBA00010665"/>
    </source>
</evidence>
<feature type="compositionally biased region" description="Basic residues" evidence="7">
    <location>
        <begin position="93"/>
        <end position="125"/>
    </location>
</feature>
<dbReference type="PANTHER" id="PTHR12015">
    <property type="entry name" value="SMALL INDUCIBLE CYTOKINE A"/>
    <property type="match status" value="1"/>
</dbReference>
<name>A0A8B7AGX1_ORYAF</name>
<sequence length="125" mass="14272">MEKSGVLFLGIIFLVLIGAQGIPVMRKGRCSCIETNQEKIQTQSLKDLQQFAPSPSCEKTEIIATLKNGDQTCLNPDSKDVKKMVKDWEKQVSQKKKQNKGGKHQKIKKVKKVRKFRQQHHKKPT</sequence>
<dbReference type="SMART" id="SM00199">
    <property type="entry name" value="SCY"/>
    <property type="match status" value="1"/>
</dbReference>
<dbReference type="InterPro" id="IPR001089">
    <property type="entry name" value="Chemokine_CXC"/>
</dbReference>
<dbReference type="PANTHER" id="PTHR12015:SF210">
    <property type="entry name" value="C-X-C MOTIF CHEMOKINE 9"/>
    <property type="match status" value="1"/>
</dbReference>
<dbReference type="OrthoDB" id="9948647at2759"/>
<dbReference type="AlphaFoldDB" id="A0A8B7AGX1"/>
<feature type="region of interest" description="Disordered" evidence="7">
    <location>
        <begin position="88"/>
        <end position="125"/>
    </location>
</feature>
<dbReference type="GO" id="GO:0008009">
    <property type="term" value="F:chemokine activity"/>
    <property type="evidence" value="ECO:0007669"/>
    <property type="project" value="InterPro"/>
</dbReference>
<organism evidence="9 10">
    <name type="scientific">Orycteropus afer afer</name>
    <dbReference type="NCBI Taxonomy" id="1230840"/>
    <lineage>
        <taxon>Eukaryota</taxon>
        <taxon>Metazoa</taxon>
        <taxon>Chordata</taxon>
        <taxon>Craniata</taxon>
        <taxon>Vertebrata</taxon>
        <taxon>Euteleostomi</taxon>
        <taxon>Mammalia</taxon>
        <taxon>Eutheria</taxon>
        <taxon>Afrotheria</taxon>
        <taxon>Tubulidentata</taxon>
        <taxon>Orycteropodidae</taxon>
        <taxon>Orycteropus</taxon>
    </lineage>
</organism>
<evidence type="ECO:0000313" key="9">
    <source>
        <dbReference type="Proteomes" id="UP000694850"/>
    </source>
</evidence>
<dbReference type="Pfam" id="PF00048">
    <property type="entry name" value="IL8"/>
    <property type="match status" value="1"/>
</dbReference>
<comment type="similarity">
    <text evidence="2 6">Belongs to the intercrine alpha (chemokine CxC) family.</text>
</comment>
<evidence type="ECO:0000256" key="3">
    <source>
        <dbReference type="ARBA" id="ARBA00022514"/>
    </source>
</evidence>
<dbReference type="RefSeq" id="XP_007947250.1">
    <property type="nucleotide sequence ID" value="XM_007949059.1"/>
</dbReference>
<dbReference type="FunFam" id="2.40.50.40:FF:000004">
    <property type="entry name" value="C-X-C motif chemokine"/>
    <property type="match status" value="1"/>
</dbReference>
<dbReference type="PRINTS" id="PR00437">
    <property type="entry name" value="SMALLCYTKCXC"/>
</dbReference>
<evidence type="ECO:0000256" key="7">
    <source>
        <dbReference type="SAM" id="MobiDB-lite"/>
    </source>
</evidence>
<feature type="domain" description="Chemokine interleukin-8-like" evidence="8">
    <location>
        <begin position="27"/>
        <end position="88"/>
    </location>
</feature>
<dbReference type="InterPro" id="IPR039809">
    <property type="entry name" value="Chemokine_b/g/d"/>
</dbReference>
<evidence type="ECO:0000256" key="4">
    <source>
        <dbReference type="ARBA" id="ARBA00022525"/>
    </source>
</evidence>
<keyword evidence="9" id="KW-1185">Reference proteome</keyword>
<reference evidence="10" key="1">
    <citation type="submission" date="2025-08" db="UniProtKB">
        <authorList>
            <consortium name="RefSeq"/>
        </authorList>
    </citation>
    <scope>IDENTIFICATION</scope>
</reference>
<evidence type="ECO:0000256" key="5">
    <source>
        <dbReference type="ARBA" id="ARBA00023157"/>
    </source>
</evidence>
<feature type="chain" id="PRO_5034391219" description="C-X-C motif chemokine" evidence="6">
    <location>
        <begin position="22"/>
        <end position="125"/>
    </location>
</feature>
<evidence type="ECO:0000256" key="1">
    <source>
        <dbReference type="ARBA" id="ARBA00004613"/>
    </source>
</evidence>
<feature type="signal peptide" evidence="6">
    <location>
        <begin position="1"/>
        <end position="21"/>
    </location>
</feature>
<proteinExistence type="inferred from homology"/>
<gene>
    <name evidence="10" type="primary">CXCL9</name>
</gene>
<evidence type="ECO:0000259" key="8">
    <source>
        <dbReference type="SMART" id="SM00199"/>
    </source>
</evidence>
<dbReference type="Proteomes" id="UP000694850">
    <property type="component" value="Unplaced"/>
</dbReference>
<evidence type="ECO:0000313" key="10">
    <source>
        <dbReference type="RefSeq" id="XP_007947250.1"/>
    </source>
</evidence>
<keyword evidence="5" id="KW-1015">Disulfide bond</keyword>
<dbReference type="GO" id="GO:0006952">
    <property type="term" value="P:defense response"/>
    <property type="evidence" value="ECO:0007669"/>
    <property type="project" value="InterPro"/>
</dbReference>
<dbReference type="SUPFAM" id="SSF54117">
    <property type="entry name" value="Interleukin 8-like chemokines"/>
    <property type="match status" value="1"/>
</dbReference>
<keyword evidence="3 6" id="KW-0202">Cytokine</keyword>
<keyword evidence="6" id="KW-0732">Signal</keyword>
<dbReference type="InterPro" id="IPR033899">
    <property type="entry name" value="CXC_Chemokine_domain"/>
</dbReference>
<keyword evidence="6" id="KW-0145">Chemotaxis</keyword>
<dbReference type="InterPro" id="IPR018048">
    <property type="entry name" value="Chemokine_CXC_CS"/>
</dbReference>
<dbReference type="InterPro" id="IPR001811">
    <property type="entry name" value="Chemokine_IL8-like_dom"/>
</dbReference>
<dbReference type="GO" id="GO:0006955">
    <property type="term" value="P:immune response"/>
    <property type="evidence" value="ECO:0007669"/>
    <property type="project" value="InterPro"/>
</dbReference>
<dbReference type="GeneID" id="103203955"/>
<dbReference type="InterPro" id="IPR036048">
    <property type="entry name" value="Interleukin_8-like_sf"/>
</dbReference>
<dbReference type="GO" id="GO:0005615">
    <property type="term" value="C:extracellular space"/>
    <property type="evidence" value="ECO:0007669"/>
    <property type="project" value="UniProtKB-UniRule"/>
</dbReference>
<dbReference type="CDD" id="cd00273">
    <property type="entry name" value="Chemokine_CXC"/>
    <property type="match status" value="1"/>
</dbReference>
<accession>A0A8B7AGX1</accession>
<keyword evidence="4 6" id="KW-0964">Secreted</keyword>
<evidence type="ECO:0000256" key="6">
    <source>
        <dbReference type="RuleBase" id="RU361149"/>
    </source>
</evidence>
<dbReference type="PROSITE" id="PS00471">
    <property type="entry name" value="SMALL_CYTOKINES_CXC"/>
    <property type="match status" value="1"/>
</dbReference>
<comment type="subcellular location">
    <subcellularLocation>
        <location evidence="1 6">Secreted</location>
    </subcellularLocation>
</comment>